<keyword evidence="7" id="KW-1185">Reference proteome</keyword>
<proteinExistence type="inferred from homology"/>
<dbReference type="EMBL" id="JBHSLW010000014">
    <property type="protein sequence ID" value="MFC5420392.1"/>
    <property type="molecule type" value="Genomic_DNA"/>
</dbReference>
<dbReference type="InterPro" id="IPR038488">
    <property type="entry name" value="Integrase_DNA-bd_sf"/>
</dbReference>
<keyword evidence="4" id="KW-0233">DNA recombination</keyword>
<name>A0ABW0IQ40_9HYPH</name>
<evidence type="ECO:0000256" key="1">
    <source>
        <dbReference type="ARBA" id="ARBA00008857"/>
    </source>
</evidence>
<dbReference type="SUPFAM" id="SSF56349">
    <property type="entry name" value="DNA breaking-rejoining enzymes"/>
    <property type="match status" value="1"/>
</dbReference>
<evidence type="ECO:0000256" key="2">
    <source>
        <dbReference type="ARBA" id="ARBA00022908"/>
    </source>
</evidence>
<feature type="domain" description="Tyr recombinase" evidence="5">
    <location>
        <begin position="215"/>
        <end position="394"/>
    </location>
</feature>
<dbReference type="Gene3D" id="1.10.150.130">
    <property type="match status" value="1"/>
</dbReference>
<dbReference type="InterPro" id="IPR011010">
    <property type="entry name" value="DNA_brk_join_enz"/>
</dbReference>
<dbReference type="Pfam" id="PF00589">
    <property type="entry name" value="Phage_integrase"/>
    <property type="match status" value="1"/>
</dbReference>
<dbReference type="Gene3D" id="3.30.160.390">
    <property type="entry name" value="Integrase, DNA-binding domain"/>
    <property type="match status" value="1"/>
</dbReference>
<accession>A0ABW0IQ40</accession>
<dbReference type="PANTHER" id="PTHR30629">
    <property type="entry name" value="PROPHAGE INTEGRASE"/>
    <property type="match status" value="1"/>
</dbReference>
<dbReference type="CDD" id="cd00801">
    <property type="entry name" value="INT_P4_C"/>
    <property type="match status" value="1"/>
</dbReference>
<sequence>MGSLTDGAIRRAIKEVELTGKQRTLSDGEGRGVGRLVLALRPMPTRVLSEWMAQQWRDGKRIKAKLGDYPSMSLAAAREVFKRDYADSIQKGRSIKIATDTRPGTVADLFEGYVAFLKETGKSSWKETEKGLNKVADTLGRNRLAREIEPDEVTEVLRPIFDRGARAMADHVRSYIRAAYSWGMKSELDYRNTSPRCFRLVYNPAAGIPTEPKVVGTRWLNEEEFLRLWRWLDCPDTPVHPPYLRAVQLLMLTGQRVEEIARLHVDQWDAPERIIDWSKTKNGAPHATPVPSLAAELIDSIKPNAHGWFFPSAQDPSRPVSHGTLYAFMWRQRERGVIPVVTNRDLRRTWKTLAGKAGVPKEIRDRIQNHALQDVSSKNYDRWTYMPEKRAGMARWDKFVRALLSRKPMKRAA</sequence>
<reference evidence="7" key="1">
    <citation type="journal article" date="2019" name="Int. J. Syst. Evol. Microbiol.">
        <title>The Global Catalogue of Microorganisms (GCM) 10K type strain sequencing project: providing services to taxonomists for standard genome sequencing and annotation.</title>
        <authorList>
            <consortium name="The Broad Institute Genomics Platform"/>
            <consortium name="The Broad Institute Genome Sequencing Center for Infectious Disease"/>
            <person name="Wu L."/>
            <person name="Ma J."/>
        </authorList>
    </citation>
    <scope>NUCLEOTIDE SEQUENCE [LARGE SCALE GENOMIC DNA]</scope>
    <source>
        <strain evidence="7">NCAIM B.01391</strain>
    </source>
</reference>
<protein>
    <submittedName>
        <fullName evidence="6">Tyrosine-type recombinase/integrase</fullName>
    </submittedName>
</protein>
<comment type="similarity">
    <text evidence="1">Belongs to the 'phage' integrase family.</text>
</comment>
<dbReference type="InterPro" id="IPR050808">
    <property type="entry name" value="Phage_Integrase"/>
</dbReference>
<dbReference type="RefSeq" id="WP_377798770.1">
    <property type="nucleotide sequence ID" value="NZ_JBHSLW010000014.1"/>
</dbReference>
<keyword evidence="3" id="KW-0238">DNA-binding</keyword>
<evidence type="ECO:0000259" key="5">
    <source>
        <dbReference type="PROSITE" id="PS51898"/>
    </source>
</evidence>
<dbReference type="PANTHER" id="PTHR30629:SF2">
    <property type="entry name" value="PROPHAGE INTEGRASE INTS-RELATED"/>
    <property type="match status" value="1"/>
</dbReference>
<dbReference type="PROSITE" id="PS51898">
    <property type="entry name" value="TYR_RECOMBINASE"/>
    <property type="match status" value="1"/>
</dbReference>
<dbReference type="InterPro" id="IPR002104">
    <property type="entry name" value="Integrase_catalytic"/>
</dbReference>
<organism evidence="6 7">
    <name type="scientific">Bosea eneae</name>
    <dbReference type="NCBI Taxonomy" id="151454"/>
    <lineage>
        <taxon>Bacteria</taxon>
        <taxon>Pseudomonadati</taxon>
        <taxon>Pseudomonadota</taxon>
        <taxon>Alphaproteobacteria</taxon>
        <taxon>Hyphomicrobiales</taxon>
        <taxon>Boseaceae</taxon>
        <taxon>Bosea</taxon>
    </lineage>
</organism>
<evidence type="ECO:0000256" key="4">
    <source>
        <dbReference type="ARBA" id="ARBA00023172"/>
    </source>
</evidence>
<dbReference type="Gene3D" id="1.10.443.10">
    <property type="entry name" value="Intergrase catalytic core"/>
    <property type="match status" value="1"/>
</dbReference>
<evidence type="ECO:0000313" key="7">
    <source>
        <dbReference type="Proteomes" id="UP001596053"/>
    </source>
</evidence>
<dbReference type="Proteomes" id="UP001596053">
    <property type="component" value="Unassembled WGS sequence"/>
</dbReference>
<gene>
    <name evidence="6" type="ORF">ACFPOB_12565</name>
</gene>
<evidence type="ECO:0000313" key="6">
    <source>
        <dbReference type="EMBL" id="MFC5420392.1"/>
    </source>
</evidence>
<dbReference type="InterPro" id="IPR013762">
    <property type="entry name" value="Integrase-like_cat_sf"/>
</dbReference>
<comment type="caution">
    <text evidence="6">The sequence shown here is derived from an EMBL/GenBank/DDBJ whole genome shotgun (WGS) entry which is preliminary data.</text>
</comment>
<keyword evidence="2" id="KW-0229">DNA integration</keyword>
<evidence type="ECO:0000256" key="3">
    <source>
        <dbReference type="ARBA" id="ARBA00023125"/>
    </source>
</evidence>
<dbReference type="InterPro" id="IPR010998">
    <property type="entry name" value="Integrase_recombinase_N"/>
</dbReference>